<evidence type="ECO:0000256" key="3">
    <source>
        <dbReference type="ARBA" id="ARBA00022989"/>
    </source>
</evidence>
<keyword evidence="2 5" id="KW-0812">Transmembrane</keyword>
<reference evidence="6" key="1">
    <citation type="journal article" date="2020" name="Nature">
        <title>Giant virus diversity and host interactions through global metagenomics.</title>
        <authorList>
            <person name="Schulz F."/>
            <person name="Roux S."/>
            <person name="Paez-Espino D."/>
            <person name="Jungbluth S."/>
            <person name="Walsh D.A."/>
            <person name="Denef V.J."/>
            <person name="McMahon K.D."/>
            <person name="Konstantinidis K.T."/>
            <person name="Eloe-Fadrosh E.A."/>
            <person name="Kyrpides N.C."/>
            <person name="Woyke T."/>
        </authorList>
    </citation>
    <scope>NUCLEOTIDE SEQUENCE</scope>
    <source>
        <strain evidence="6">GVMAG-M-3300020187-37</strain>
    </source>
</reference>
<evidence type="ECO:0000256" key="5">
    <source>
        <dbReference type="SAM" id="Phobius"/>
    </source>
</evidence>
<feature type="transmembrane region" description="Helical" evidence="5">
    <location>
        <begin position="98"/>
        <end position="118"/>
    </location>
</feature>
<accession>A0A6C0C7H4</accession>
<dbReference type="AlphaFoldDB" id="A0A6C0C7H4"/>
<evidence type="ECO:0008006" key="7">
    <source>
        <dbReference type="Google" id="ProtNLM"/>
    </source>
</evidence>
<name>A0A6C0C7H4_9ZZZZ</name>
<feature type="transmembrane region" description="Helical" evidence="5">
    <location>
        <begin position="72"/>
        <end position="92"/>
    </location>
</feature>
<feature type="transmembrane region" description="Helical" evidence="5">
    <location>
        <begin position="42"/>
        <end position="60"/>
    </location>
</feature>
<evidence type="ECO:0000256" key="1">
    <source>
        <dbReference type="ARBA" id="ARBA00004141"/>
    </source>
</evidence>
<organism evidence="6">
    <name type="scientific">viral metagenome</name>
    <dbReference type="NCBI Taxonomy" id="1070528"/>
    <lineage>
        <taxon>unclassified sequences</taxon>
        <taxon>metagenomes</taxon>
        <taxon>organismal metagenomes</taxon>
    </lineage>
</organism>
<keyword evidence="3 5" id="KW-1133">Transmembrane helix</keyword>
<proteinExistence type="predicted"/>
<evidence type="ECO:0000256" key="2">
    <source>
        <dbReference type="ARBA" id="ARBA00022692"/>
    </source>
</evidence>
<dbReference type="Pfam" id="PF04193">
    <property type="entry name" value="PQ-loop"/>
    <property type="match status" value="1"/>
</dbReference>
<evidence type="ECO:0000256" key="4">
    <source>
        <dbReference type="ARBA" id="ARBA00023136"/>
    </source>
</evidence>
<dbReference type="EMBL" id="MN739344">
    <property type="protein sequence ID" value="QHS99473.1"/>
    <property type="molecule type" value="Genomic_DNA"/>
</dbReference>
<dbReference type="Gene3D" id="1.20.1280.290">
    <property type="match status" value="1"/>
</dbReference>
<dbReference type="GO" id="GO:0016020">
    <property type="term" value="C:membrane"/>
    <property type="evidence" value="ECO:0007669"/>
    <property type="project" value="UniProtKB-SubCell"/>
</dbReference>
<comment type="subcellular location">
    <subcellularLocation>
        <location evidence="1">Membrane</location>
        <topology evidence="1">Multi-pass membrane protein</topology>
    </subcellularLocation>
</comment>
<keyword evidence="4 5" id="KW-0472">Membrane</keyword>
<protein>
    <recommendedName>
        <fullName evidence="7">PQ-loop repeat-containing protein</fullName>
    </recommendedName>
</protein>
<dbReference type="InterPro" id="IPR006603">
    <property type="entry name" value="PQ-loop_rpt"/>
</dbReference>
<sequence>MVLYLNSFNINIFYIFKYILRIYYEIMNNTIIQDNKLEENDIIITILGILGTVLTTSIYTPQIYKSYKDKKVEISWIMLSLELTSDIVWISYYYLNEIYYPILTGTLIFSFASTLGFMKYHYNL</sequence>
<evidence type="ECO:0000313" key="6">
    <source>
        <dbReference type="EMBL" id="QHS99473.1"/>
    </source>
</evidence>